<feature type="transmembrane region" description="Helical" evidence="7">
    <location>
        <begin position="16"/>
        <end position="36"/>
    </location>
</feature>
<dbReference type="InterPro" id="IPR019184">
    <property type="entry name" value="Uncharacterised_TM-17"/>
</dbReference>
<dbReference type="Proteomes" id="UP000288216">
    <property type="component" value="Unassembled WGS sequence"/>
</dbReference>
<evidence type="ECO:0000256" key="7">
    <source>
        <dbReference type="SAM" id="Phobius"/>
    </source>
</evidence>
<dbReference type="EMBL" id="BFAA01019288">
    <property type="protein sequence ID" value="GCB82118.1"/>
    <property type="molecule type" value="Genomic_DNA"/>
</dbReference>
<evidence type="ECO:0000256" key="5">
    <source>
        <dbReference type="ARBA" id="ARBA00023136"/>
    </source>
</evidence>
<dbReference type="GO" id="GO:0005929">
    <property type="term" value="C:cilium"/>
    <property type="evidence" value="ECO:0007669"/>
    <property type="project" value="UniProtKB-SubCell"/>
</dbReference>
<proteinExistence type="predicted"/>
<protein>
    <submittedName>
        <fullName evidence="8">Uncharacterized protein</fullName>
    </submittedName>
</protein>
<dbReference type="AlphaFoldDB" id="A0A401Q9Q9"/>
<comment type="caution">
    <text evidence="8">The sequence shown here is derived from an EMBL/GenBank/DDBJ whole genome shotgun (WGS) entry which is preliminary data.</text>
</comment>
<evidence type="ECO:0000313" key="8">
    <source>
        <dbReference type="EMBL" id="GCB82118.1"/>
    </source>
</evidence>
<organism evidence="8 9">
    <name type="scientific">Scyliorhinus torazame</name>
    <name type="common">Cloudy catshark</name>
    <name type="synonym">Catulus torazame</name>
    <dbReference type="NCBI Taxonomy" id="75743"/>
    <lineage>
        <taxon>Eukaryota</taxon>
        <taxon>Metazoa</taxon>
        <taxon>Chordata</taxon>
        <taxon>Craniata</taxon>
        <taxon>Vertebrata</taxon>
        <taxon>Chondrichthyes</taxon>
        <taxon>Elasmobranchii</taxon>
        <taxon>Galeomorphii</taxon>
        <taxon>Galeoidea</taxon>
        <taxon>Carcharhiniformes</taxon>
        <taxon>Scyliorhinidae</taxon>
        <taxon>Scyliorhinus</taxon>
    </lineage>
</organism>
<keyword evidence="9" id="KW-1185">Reference proteome</keyword>
<evidence type="ECO:0000256" key="6">
    <source>
        <dbReference type="ARBA" id="ARBA00023273"/>
    </source>
</evidence>
<dbReference type="GO" id="GO:0016020">
    <property type="term" value="C:membrane"/>
    <property type="evidence" value="ECO:0007669"/>
    <property type="project" value="UniProtKB-SubCell"/>
</dbReference>
<gene>
    <name evidence="8" type="ORF">scyTo_0021527</name>
</gene>
<keyword evidence="4 7" id="KW-1133">Transmembrane helix</keyword>
<comment type="subcellular location">
    <subcellularLocation>
        <location evidence="1">Cell projection</location>
        <location evidence="1">Cilium</location>
    </subcellularLocation>
    <subcellularLocation>
        <location evidence="2">Membrane</location>
        <topology evidence="2">Multi-pass membrane protein</topology>
    </subcellularLocation>
</comment>
<reference evidence="8 9" key="1">
    <citation type="journal article" date="2018" name="Nat. Ecol. Evol.">
        <title>Shark genomes provide insights into elasmobranch evolution and the origin of vertebrates.</title>
        <authorList>
            <person name="Hara Y"/>
            <person name="Yamaguchi K"/>
            <person name="Onimaru K"/>
            <person name="Kadota M"/>
            <person name="Koyanagi M"/>
            <person name="Keeley SD"/>
            <person name="Tatsumi K"/>
            <person name="Tanaka K"/>
            <person name="Motone F"/>
            <person name="Kageyama Y"/>
            <person name="Nozu R"/>
            <person name="Adachi N"/>
            <person name="Nishimura O"/>
            <person name="Nakagawa R"/>
            <person name="Tanegashima C"/>
            <person name="Kiyatake I"/>
            <person name="Matsumoto R"/>
            <person name="Murakumo K"/>
            <person name="Nishida K"/>
            <person name="Terakita A"/>
            <person name="Kuratani S"/>
            <person name="Sato K"/>
            <person name="Hyodo S Kuraku.S."/>
        </authorList>
    </citation>
    <scope>NUCLEOTIDE SEQUENCE [LARGE SCALE GENOMIC DNA]</scope>
</reference>
<keyword evidence="3 7" id="KW-0812">Transmembrane</keyword>
<keyword evidence="6" id="KW-0966">Cell projection</keyword>
<accession>A0A401Q9Q9</accession>
<evidence type="ECO:0000256" key="1">
    <source>
        <dbReference type="ARBA" id="ARBA00004138"/>
    </source>
</evidence>
<keyword evidence="5 7" id="KW-0472">Membrane</keyword>
<evidence type="ECO:0000256" key="3">
    <source>
        <dbReference type="ARBA" id="ARBA00022692"/>
    </source>
</evidence>
<sequence length="71" mass="8199">MVIYKSQVFSFPDGNLALDLILLILMVILEMIRLYLGSTHDVTGMMHHLLRPPSSFWSYLQFVSIGSKLHY</sequence>
<dbReference type="Pfam" id="PF09799">
    <property type="entry name" value="Transmemb_17"/>
    <property type="match status" value="1"/>
</dbReference>
<evidence type="ECO:0000313" key="9">
    <source>
        <dbReference type="Proteomes" id="UP000288216"/>
    </source>
</evidence>
<evidence type="ECO:0000256" key="4">
    <source>
        <dbReference type="ARBA" id="ARBA00022989"/>
    </source>
</evidence>
<name>A0A401Q9Q9_SCYTO</name>
<evidence type="ECO:0000256" key="2">
    <source>
        <dbReference type="ARBA" id="ARBA00004141"/>
    </source>
</evidence>